<feature type="compositionally biased region" description="Low complexity" evidence="4">
    <location>
        <begin position="244"/>
        <end position="255"/>
    </location>
</feature>
<dbReference type="GO" id="GO:0007059">
    <property type="term" value="P:chromosome segregation"/>
    <property type="evidence" value="ECO:0007669"/>
    <property type="project" value="UniProtKB-KW"/>
</dbReference>
<protein>
    <submittedName>
        <fullName evidence="6">Chromosome partitioning protein ParB</fullName>
    </submittedName>
</protein>
<comment type="caution">
    <text evidence="6">The sequence shown here is derived from an EMBL/GenBank/DDBJ whole genome shotgun (WGS) entry which is preliminary data.</text>
</comment>
<gene>
    <name evidence="6" type="ORF">SE17_09285</name>
</gene>
<evidence type="ECO:0000313" key="7">
    <source>
        <dbReference type="Proteomes" id="UP000050509"/>
    </source>
</evidence>
<dbReference type="AlphaFoldDB" id="A0A0P9D368"/>
<organism evidence="6 7">
    <name type="scientific">Kouleothrix aurantiaca</name>
    <dbReference type="NCBI Taxonomy" id="186479"/>
    <lineage>
        <taxon>Bacteria</taxon>
        <taxon>Bacillati</taxon>
        <taxon>Chloroflexota</taxon>
        <taxon>Chloroflexia</taxon>
        <taxon>Chloroflexales</taxon>
        <taxon>Roseiflexineae</taxon>
        <taxon>Roseiflexaceae</taxon>
        <taxon>Kouleothrix</taxon>
    </lineage>
</organism>
<keyword evidence="3" id="KW-0238">DNA-binding</keyword>
<name>A0A0P9D368_9CHLR</name>
<dbReference type="SMART" id="SM00470">
    <property type="entry name" value="ParB"/>
    <property type="match status" value="1"/>
</dbReference>
<keyword evidence="7" id="KW-1185">Reference proteome</keyword>
<reference evidence="6 7" key="1">
    <citation type="submission" date="2015-09" db="EMBL/GenBank/DDBJ databases">
        <title>Draft genome sequence of Kouleothrix aurantiaca JCM 19913.</title>
        <authorList>
            <person name="Hemp J."/>
        </authorList>
    </citation>
    <scope>NUCLEOTIDE SEQUENCE [LARGE SCALE GENOMIC DNA]</scope>
    <source>
        <strain evidence="6 7">COM-B</strain>
    </source>
</reference>
<feature type="region of interest" description="Disordered" evidence="4">
    <location>
        <begin position="1"/>
        <end position="21"/>
    </location>
</feature>
<evidence type="ECO:0000256" key="4">
    <source>
        <dbReference type="SAM" id="MobiDB-lite"/>
    </source>
</evidence>
<dbReference type="FunFam" id="1.10.10.2830:FF:000001">
    <property type="entry name" value="Chromosome partitioning protein ParB"/>
    <property type="match status" value="1"/>
</dbReference>
<dbReference type="InterPro" id="IPR041468">
    <property type="entry name" value="HTH_ParB/Spo0J"/>
</dbReference>
<dbReference type="Gene3D" id="3.90.1530.30">
    <property type="match status" value="1"/>
</dbReference>
<dbReference type="NCBIfam" id="TIGR00180">
    <property type="entry name" value="parB_part"/>
    <property type="match status" value="1"/>
</dbReference>
<dbReference type="Pfam" id="PF02195">
    <property type="entry name" value="ParB_N"/>
    <property type="match status" value="1"/>
</dbReference>
<evidence type="ECO:0000256" key="2">
    <source>
        <dbReference type="ARBA" id="ARBA00022829"/>
    </source>
</evidence>
<feature type="domain" description="ParB-like N-terminal" evidence="5">
    <location>
        <begin position="27"/>
        <end position="117"/>
    </location>
</feature>
<dbReference type="GO" id="GO:0005694">
    <property type="term" value="C:chromosome"/>
    <property type="evidence" value="ECO:0007669"/>
    <property type="project" value="TreeGrafter"/>
</dbReference>
<dbReference type="Proteomes" id="UP000050509">
    <property type="component" value="Unassembled WGS sequence"/>
</dbReference>
<dbReference type="InterPro" id="IPR050336">
    <property type="entry name" value="Chromosome_partition/occlusion"/>
</dbReference>
<comment type="similarity">
    <text evidence="1">Belongs to the ParB family.</text>
</comment>
<dbReference type="EMBL" id="LJCR01000243">
    <property type="protein sequence ID" value="KPV53505.1"/>
    <property type="molecule type" value="Genomic_DNA"/>
</dbReference>
<dbReference type="PANTHER" id="PTHR33375">
    <property type="entry name" value="CHROMOSOME-PARTITIONING PROTEIN PARB-RELATED"/>
    <property type="match status" value="1"/>
</dbReference>
<dbReference type="GO" id="GO:0003677">
    <property type="term" value="F:DNA binding"/>
    <property type="evidence" value="ECO:0007669"/>
    <property type="project" value="UniProtKB-KW"/>
</dbReference>
<proteinExistence type="inferred from homology"/>
<keyword evidence="2" id="KW-0159">Chromosome partition</keyword>
<dbReference type="GO" id="GO:0045881">
    <property type="term" value="P:positive regulation of sporulation resulting in formation of a cellular spore"/>
    <property type="evidence" value="ECO:0007669"/>
    <property type="project" value="TreeGrafter"/>
</dbReference>
<evidence type="ECO:0000256" key="3">
    <source>
        <dbReference type="ARBA" id="ARBA00023125"/>
    </source>
</evidence>
<dbReference type="InterPro" id="IPR036086">
    <property type="entry name" value="ParB/Sulfiredoxin_sf"/>
</dbReference>
<dbReference type="SUPFAM" id="SSF110849">
    <property type="entry name" value="ParB/Sulfiredoxin"/>
    <property type="match status" value="1"/>
</dbReference>
<dbReference type="FunFam" id="3.90.1530.30:FF:000001">
    <property type="entry name" value="Chromosome partitioning protein ParB"/>
    <property type="match status" value="1"/>
</dbReference>
<feature type="region of interest" description="Disordered" evidence="4">
    <location>
        <begin position="240"/>
        <end position="270"/>
    </location>
</feature>
<dbReference type="Gene3D" id="1.10.10.2830">
    <property type="match status" value="1"/>
</dbReference>
<evidence type="ECO:0000259" key="5">
    <source>
        <dbReference type="SMART" id="SM00470"/>
    </source>
</evidence>
<dbReference type="CDD" id="cd16393">
    <property type="entry name" value="SPO0J_N"/>
    <property type="match status" value="1"/>
</dbReference>
<dbReference type="InterPro" id="IPR004437">
    <property type="entry name" value="ParB/RepB/Spo0J"/>
</dbReference>
<dbReference type="InterPro" id="IPR003115">
    <property type="entry name" value="ParB_N"/>
</dbReference>
<dbReference type="Pfam" id="PF17762">
    <property type="entry name" value="HTH_ParB"/>
    <property type="match status" value="1"/>
</dbReference>
<sequence length="312" mass="34744">MNKRVRGGMGRGLDSLFTPAAPSTGVREITTASIQQNPRQPRTYFDEQALEELAASIREHGIIQPLIVSKRDEDTFELIAGERRWRAAQRAGLERVPVIVRETTPQQLLELALIENVQRSDLNALEEAYAYQALKDDFGLSDEAIAQRLGKQSREAVANTRRLLQLAPEAQQALLKGAMSAGHGRALLKLKDAEQQSRALQMIAEHELSVREVERLSDLVKANGDNLDLALAALREQRAVNGSARKPAPKAAAPASQSREQSPEDLDVKREMERVLGTPVQLSRTEKDLRVTIVFHTDEKLQEFFDMLRSAS</sequence>
<dbReference type="PANTHER" id="PTHR33375:SF1">
    <property type="entry name" value="CHROMOSOME-PARTITIONING PROTEIN PARB-RELATED"/>
    <property type="match status" value="1"/>
</dbReference>
<evidence type="ECO:0000313" key="6">
    <source>
        <dbReference type="EMBL" id="KPV53505.1"/>
    </source>
</evidence>
<accession>A0A0P9D368</accession>
<evidence type="ECO:0000256" key="1">
    <source>
        <dbReference type="ARBA" id="ARBA00006295"/>
    </source>
</evidence>